<evidence type="ECO:0000256" key="1">
    <source>
        <dbReference type="SAM" id="MobiDB-lite"/>
    </source>
</evidence>
<evidence type="ECO:0000313" key="2">
    <source>
        <dbReference type="EMBL" id="RCH53894.1"/>
    </source>
</evidence>
<gene>
    <name evidence="2" type="ORF">DJ568_15250</name>
</gene>
<evidence type="ECO:0000313" key="3">
    <source>
        <dbReference type="Proteomes" id="UP000253209"/>
    </source>
</evidence>
<organism evidence="2 3">
    <name type="scientific">Mucilaginibacter hurinus</name>
    <dbReference type="NCBI Taxonomy" id="2201324"/>
    <lineage>
        <taxon>Bacteria</taxon>
        <taxon>Pseudomonadati</taxon>
        <taxon>Bacteroidota</taxon>
        <taxon>Sphingobacteriia</taxon>
        <taxon>Sphingobacteriales</taxon>
        <taxon>Sphingobacteriaceae</taxon>
        <taxon>Mucilaginibacter</taxon>
    </lineage>
</organism>
<keyword evidence="3" id="KW-1185">Reference proteome</keyword>
<feature type="compositionally biased region" description="Acidic residues" evidence="1">
    <location>
        <begin position="36"/>
        <end position="65"/>
    </location>
</feature>
<dbReference type="Proteomes" id="UP000253209">
    <property type="component" value="Unassembled WGS sequence"/>
</dbReference>
<dbReference type="AlphaFoldDB" id="A0A367GK89"/>
<proteinExistence type="predicted"/>
<feature type="region of interest" description="Disordered" evidence="1">
    <location>
        <begin position="1"/>
        <end position="65"/>
    </location>
</feature>
<name>A0A367GK89_9SPHI</name>
<feature type="compositionally biased region" description="Low complexity" evidence="1">
    <location>
        <begin position="1"/>
        <end position="14"/>
    </location>
</feature>
<reference evidence="2 3" key="1">
    <citation type="submission" date="2018-05" db="EMBL/GenBank/DDBJ databases">
        <title>Mucilaginibacter hurinus sp. nov., isolated from briquette warehouse soil.</title>
        <authorList>
            <person name="Choi L."/>
        </authorList>
    </citation>
    <scope>NUCLEOTIDE SEQUENCE [LARGE SCALE GENOMIC DNA]</scope>
    <source>
        <strain evidence="2 3">ZR32</strain>
    </source>
</reference>
<protein>
    <submittedName>
        <fullName evidence="2">Uncharacterized protein</fullName>
    </submittedName>
</protein>
<comment type="caution">
    <text evidence="2">The sequence shown here is derived from an EMBL/GenBank/DDBJ whole genome shotgun (WGS) entry which is preliminary data.</text>
</comment>
<sequence length="65" mass="7367">MGTPKKTPKSPASKISGERKQSGLADDATPKKRMIDDDDFEEPLDDLDGYMSYNDDDDDDDDYKY</sequence>
<accession>A0A367GK89</accession>
<dbReference type="EMBL" id="QGDC01000009">
    <property type="protein sequence ID" value="RCH53894.1"/>
    <property type="molecule type" value="Genomic_DNA"/>
</dbReference>